<organism evidence="6">
    <name type="scientific">marine metagenome</name>
    <dbReference type="NCBI Taxonomy" id="408172"/>
    <lineage>
        <taxon>unclassified sequences</taxon>
        <taxon>metagenomes</taxon>
        <taxon>ecological metagenomes</taxon>
    </lineage>
</organism>
<evidence type="ECO:0000313" key="6">
    <source>
        <dbReference type="EMBL" id="SUZ62568.1"/>
    </source>
</evidence>
<sequence>MNLARFPRLRFGHLPTPLELLKNLTRELGGPEIWIKRDDCTGMSTGGNKTRKLEFLMAQAQAEGADIVLTQGATQSNHARQTAAFAARMGVDCHILLEDRTGIQDSNYQHNGNVFLDLLHGASLEHHPGGTDMEAVMAASAEGFRAQGRHPYTIPGGGSNPTGALGYVNAALELVTQANDQNLRIDEVIHATGSTGTQAGLVAGLAGISSGVPVLGISVRADRKNQEENVFRLMVATAELAGCSTAVNREHVVANADYVGEGYGIPTQGTIEAIRMLARLEGILLDPVYSGKGMAGLIDLIRKGVYRRGQNVVFVHTGGSAGLFGYTTRFQTVAGDAAA</sequence>
<dbReference type="Pfam" id="PF00291">
    <property type="entry name" value="PALP"/>
    <property type="match status" value="1"/>
</dbReference>
<evidence type="ECO:0000256" key="1">
    <source>
        <dbReference type="ARBA" id="ARBA00001933"/>
    </source>
</evidence>
<dbReference type="InterPro" id="IPR001926">
    <property type="entry name" value="TrpB-like_PALP"/>
</dbReference>
<dbReference type="FunFam" id="3.40.50.1100:FF:000017">
    <property type="entry name" value="D-cysteine desulfhydrase"/>
    <property type="match status" value="1"/>
</dbReference>
<dbReference type="PANTHER" id="PTHR43780:SF2">
    <property type="entry name" value="1-AMINOCYCLOPROPANE-1-CARBOXYLATE DEAMINASE-RELATED"/>
    <property type="match status" value="1"/>
</dbReference>
<accession>A0A381P8M8</accession>
<evidence type="ECO:0000256" key="2">
    <source>
        <dbReference type="ARBA" id="ARBA00008639"/>
    </source>
</evidence>
<protein>
    <recommendedName>
        <fullName evidence="5">Tryptophan synthase beta chain-like PALP domain-containing protein</fullName>
    </recommendedName>
</protein>
<dbReference type="Gene3D" id="3.40.50.1100">
    <property type="match status" value="2"/>
</dbReference>
<dbReference type="InterPro" id="IPR005966">
    <property type="entry name" value="D-Cys_desShydrase"/>
</dbReference>
<comment type="similarity">
    <text evidence="2">Belongs to the ACC deaminase/D-cysteine desulfhydrase family.</text>
</comment>
<keyword evidence="4" id="KW-0456">Lyase</keyword>
<dbReference type="EMBL" id="UINC01000878">
    <property type="protein sequence ID" value="SUZ62568.1"/>
    <property type="molecule type" value="Genomic_DNA"/>
</dbReference>
<dbReference type="InterPro" id="IPR027278">
    <property type="entry name" value="ACCD_DCysDesulf"/>
</dbReference>
<feature type="domain" description="Tryptophan synthase beta chain-like PALP" evidence="5">
    <location>
        <begin position="11"/>
        <end position="318"/>
    </location>
</feature>
<dbReference type="PIRSF" id="PIRSF006278">
    <property type="entry name" value="ACCD_DCysDesulf"/>
    <property type="match status" value="1"/>
</dbReference>
<dbReference type="AlphaFoldDB" id="A0A381P8M8"/>
<comment type="cofactor">
    <cofactor evidence="1">
        <name>pyridoxal 5'-phosphate</name>
        <dbReference type="ChEBI" id="CHEBI:597326"/>
    </cofactor>
</comment>
<dbReference type="NCBIfam" id="NF003031">
    <property type="entry name" value="PRK03910.1-4"/>
    <property type="match status" value="1"/>
</dbReference>
<evidence type="ECO:0000259" key="5">
    <source>
        <dbReference type="Pfam" id="PF00291"/>
    </source>
</evidence>
<dbReference type="NCBIfam" id="TIGR01275">
    <property type="entry name" value="ACC_deam_rel"/>
    <property type="match status" value="1"/>
</dbReference>
<dbReference type="GO" id="GO:0019148">
    <property type="term" value="F:D-cysteine desulfhydrase activity"/>
    <property type="evidence" value="ECO:0007669"/>
    <property type="project" value="TreeGrafter"/>
</dbReference>
<name>A0A381P8M8_9ZZZZ</name>
<evidence type="ECO:0000256" key="3">
    <source>
        <dbReference type="ARBA" id="ARBA00022898"/>
    </source>
</evidence>
<evidence type="ECO:0000256" key="4">
    <source>
        <dbReference type="ARBA" id="ARBA00023239"/>
    </source>
</evidence>
<keyword evidence="3" id="KW-0663">Pyridoxal phosphate</keyword>
<dbReference type="InterPro" id="IPR036052">
    <property type="entry name" value="TrpB-like_PALP_sf"/>
</dbReference>
<dbReference type="PANTHER" id="PTHR43780">
    <property type="entry name" value="1-AMINOCYCLOPROPANE-1-CARBOXYLATE DEAMINASE-RELATED"/>
    <property type="match status" value="1"/>
</dbReference>
<reference evidence="6" key="1">
    <citation type="submission" date="2018-05" db="EMBL/GenBank/DDBJ databases">
        <authorList>
            <person name="Lanie J.A."/>
            <person name="Ng W.-L."/>
            <person name="Kazmierczak K.M."/>
            <person name="Andrzejewski T.M."/>
            <person name="Davidsen T.M."/>
            <person name="Wayne K.J."/>
            <person name="Tettelin H."/>
            <person name="Glass J.I."/>
            <person name="Rusch D."/>
            <person name="Podicherti R."/>
            <person name="Tsui H.-C.T."/>
            <person name="Winkler M.E."/>
        </authorList>
    </citation>
    <scope>NUCLEOTIDE SEQUENCE</scope>
</reference>
<dbReference type="SUPFAM" id="SSF53686">
    <property type="entry name" value="Tryptophan synthase beta subunit-like PLP-dependent enzymes"/>
    <property type="match status" value="1"/>
</dbReference>
<proteinExistence type="inferred from homology"/>
<gene>
    <name evidence="6" type="ORF">METZ01_LOCUS15422</name>
</gene>